<dbReference type="SFLD" id="SFLDG01140">
    <property type="entry name" value="C2.B:_Phosphomannomutase_and_P"/>
    <property type="match status" value="1"/>
</dbReference>
<dbReference type="AlphaFoldDB" id="A0AB37D9X8"/>
<dbReference type="SUPFAM" id="SSF56784">
    <property type="entry name" value="HAD-like"/>
    <property type="match status" value="1"/>
</dbReference>
<gene>
    <name evidence="1" type="ORF">BSR19_05315</name>
</gene>
<dbReference type="PANTHER" id="PTHR10000:SF53">
    <property type="entry name" value="5-AMINO-6-(5-PHOSPHO-D-RIBITYLAMINO)URACIL PHOSPHATASE YBJI-RELATED"/>
    <property type="match status" value="1"/>
</dbReference>
<dbReference type="Pfam" id="PF08282">
    <property type="entry name" value="Hydrolase_3"/>
    <property type="match status" value="1"/>
</dbReference>
<protein>
    <submittedName>
        <fullName evidence="1">Phosphatase</fullName>
    </submittedName>
</protein>
<dbReference type="PROSITE" id="PS01229">
    <property type="entry name" value="COF_2"/>
    <property type="match status" value="1"/>
</dbReference>
<dbReference type="InterPro" id="IPR036412">
    <property type="entry name" value="HAD-like_sf"/>
</dbReference>
<accession>A0AB37D9X8</accession>
<dbReference type="PANTHER" id="PTHR10000">
    <property type="entry name" value="PHOSPHOSERINE PHOSPHATASE"/>
    <property type="match status" value="1"/>
</dbReference>
<dbReference type="Gene3D" id="3.40.50.1000">
    <property type="entry name" value="HAD superfamily/HAD-like"/>
    <property type="match status" value="1"/>
</dbReference>
<evidence type="ECO:0000313" key="2">
    <source>
        <dbReference type="Proteomes" id="UP000422997"/>
    </source>
</evidence>
<organism evidence="1 2">
    <name type="scientific">Streptococcus salivarius</name>
    <dbReference type="NCBI Taxonomy" id="1304"/>
    <lineage>
        <taxon>Bacteria</taxon>
        <taxon>Bacillati</taxon>
        <taxon>Bacillota</taxon>
        <taxon>Bacilli</taxon>
        <taxon>Lactobacillales</taxon>
        <taxon>Streptococcaceae</taxon>
        <taxon>Streptococcus</taxon>
    </lineage>
</organism>
<proteinExistence type="predicted"/>
<dbReference type="Proteomes" id="UP000422997">
    <property type="component" value="Chromosome"/>
</dbReference>
<dbReference type="RefSeq" id="WP_060972911.1">
    <property type="nucleotide sequence ID" value="NZ_CP018187.1"/>
</dbReference>
<dbReference type="SFLD" id="SFLDS00003">
    <property type="entry name" value="Haloacid_Dehalogenase"/>
    <property type="match status" value="1"/>
</dbReference>
<dbReference type="NCBIfam" id="TIGR00099">
    <property type="entry name" value="Cof-subfamily"/>
    <property type="match status" value="1"/>
</dbReference>
<evidence type="ECO:0000313" key="1">
    <source>
        <dbReference type="EMBL" id="QGU80570.1"/>
    </source>
</evidence>
<dbReference type="EMBL" id="CP018187">
    <property type="protein sequence ID" value="QGU80570.1"/>
    <property type="molecule type" value="Genomic_DNA"/>
</dbReference>
<reference evidence="1 2" key="1">
    <citation type="submission" date="2016-11" db="EMBL/GenBank/DDBJ databases">
        <title>The potential of Streptococcus salivarius to inhibit the production of volatile sulphur compounds in the oral cavity.</title>
        <authorList>
            <person name="Sun L."/>
            <person name="Li Z."/>
            <person name="Jin D."/>
            <person name="Zhao H."/>
        </authorList>
    </citation>
    <scope>NUCLEOTIDE SEQUENCE [LARGE SCALE GENOMIC DNA]</scope>
    <source>
        <strain evidence="1 2">ICDC2</strain>
    </source>
</reference>
<sequence>MTIKVIASDMDGTFLDDKGSYDKERFSQILDAMAARDMHFVVASGNSMSRLKPMFAETFDRLHFVAENGGQVVSYGKLLCQEFMAFNDVEKLLRYFNYDLLDKPTIFNGAKSAYMLSGTKLHFGKEMITEEEQAAMEASIHRLNRLKDLEDDFIKITMLLSPEEANQVSQAFNRDFDGNLVAVPSGFGAIDFIQKGMHKAWGLKQLLNHWDLNEANVMAFGDGDNDIELLRMASHSYAMENASPALLQVADQVAPHHKDQGQGVLTILEDYLGLY</sequence>
<dbReference type="InterPro" id="IPR023214">
    <property type="entry name" value="HAD_sf"/>
</dbReference>
<dbReference type="GO" id="GO:0016791">
    <property type="term" value="F:phosphatase activity"/>
    <property type="evidence" value="ECO:0007669"/>
    <property type="project" value="UniProtKB-ARBA"/>
</dbReference>
<name>A0AB37D9X8_STRSL</name>
<dbReference type="NCBIfam" id="TIGR01484">
    <property type="entry name" value="HAD-SF-IIB"/>
    <property type="match status" value="1"/>
</dbReference>
<dbReference type="CDD" id="cd07518">
    <property type="entry name" value="HAD_YbiV-Like"/>
    <property type="match status" value="1"/>
</dbReference>
<dbReference type="InterPro" id="IPR000150">
    <property type="entry name" value="Cof"/>
</dbReference>
<dbReference type="Gene3D" id="3.30.1240.10">
    <property type="match status" value="1"/>
</dbReference>
<dbReference type="GO" id="GO:0000287">
    <property type="term" value="F:magnesium ion binding"/>
    <property type="evidence" value="ECO:0007669"/>
    <property type="project" value="TreeGrafter"/>
</dbReference>
<dbReference type="InterPro" id="IPR006379">
    <property type="entry name" value="HAD-SF_hydro_IIB"/>
</dbReference>
<dbReference type="GO" id="GO:0005829">
    <property type="term" value="C:cytosol"/>
    <property type="evidence" value="ECO:0007669"/>
    <property type="project" value="TreeGrafter"/>
</dbReference>